<comment type="subcellular location">
    <subcellularLocation>
        <location evidence="1">Cytoplasm</location>
        <location evidence="1">P-body</location>
    </subcellularLocation>
    <subcellularLocation>
        <location evidence="3">Nucleus speckle</location>
    </subcellularLocation>
    <subcellularLocation>
        <location evidence="2">Nucleus</location>
        <location evidence="2">PML body</location>
    </subcellularLocation>
</comment>
<evidence type="ECO:0000256" key="9">
    <source>
        <dbReference type="ARBA" id="ARBA00041130"/>
    </source>
</evidence>
<keyword evidence="7" id="KW-0694">RNA-binding</keyword>
<evidence type="ECO:0000256" key="5">
    <source>
        <dbReference type="ARBA" id="ARBA00022490"/>
    </source>
</evidence>
<dbReference type="GO" id="GO:0003723">
    <property type="term" value="F:RNA binding"/>
    <property type="evidence" value="ECO:0007669"/>
    <property type="project" value="UniProtKB-KW"/>
</dbReference>
<dbReference type="Proteomes" id="UP000694569">
    <property type="component" value="Unplaced"/>
</dbReference>
<name>A0A8C5Q9R3_9ANUR</name>
<dbReference type="PANTHER" id="PTHR21551">
    <property type="entry name" value="TOPOISOMERASE II-ASSOCIATED PROTEIN PAT1"/>
    <property type="match status" value="1"/>
</dbReference>
<feature type="compositionally biased region" description="Basic and acidic residues" evidence="12">
    <location>
        <begin position="211"/>
        <end position="220"/>
    </location>
</feature>
<evidence type="ECO:0000256" key="10">
    <source>
        <dbReference type="ARBA" id="ARBA00041591"/>
    </source>
</evidence>
<evidence type="ECO:0000313" key="14">
    <source>
        <dbReference type="Ensembl" id="ENSLLEP00000033957.1"/>
    </source>
</evidence>
<protein>
    <recommendedName>
        <fullName evidence="9">Protein PAT1 homolog 1</fullName>
    </recommendedName>
    <alternativeName>
        <fullName evidence="11">PAT1-like protein 1</fullName>
    </alternativeName>
    <alternativeName>
        <fullName evidence="10">Protein PAT1 homolog b</fullName>
    </alternativeName>
</protein>
<dbReference type="AlphaFoldDB" id="A0A8C5Q9R3"/>
<dbReference type="GeneTree" id="ENSGT00520000055649"/>
<reference evidence="14" key="1">
    <citation type="submission" date="2025-08" db="UniProtKB">
        <authorList>
            <consortium name="Ensembl"/>
        </authorList>
    </citation>
    <scope>IDENTIFICATION</scope>
</reference>
<accession>A0A8C5Q9R3</accession>
<evidence type="ECO:0000256" key="3">
    <source>
        <dbReference type="ARBA" id="ARBA00004324"/>
    </source>
</evidence>
<proteinExistence type="inferred from homology"/>
<keyword evidence="6" id="KW-0597">Phosphoprotein</keyword>
<dbReference type="Pfam" id="PF09770">
    <property type="entry name" value="PAT1"/>
    <property type="match status" value="1"/>
</dbReference>
<dbReference type="PANTHER" id="PTHR21551:SF2">
    <property type="entry name" value="PROTEIN PAT1 HOMOLOG 1"/>
    <property type="match status" value="1"/>
</dbReference>
<gene>
    <name evidence="14" type="primary">PATL1</name>
</gene>
<evidence type="ECO:0000256" key="7">
    <source>
        <dbReference type="ARBA" id="ARBA00022884"/>
    </source>
</evidence>
<dbReference type="InterPro" id="IPR039900">
    <property type="entry name" value="Pat1-like"/>
</dbReference>
<evidence type="ECO:0000256" key="6">
    <source>
        <dbReference type="ARBA" id="ARBA00022553"/>
    </source>
</evidence>
<dbReference type="GO" id="GO:0016607">
    <property type="term" value="C:nuclear speck"/>
    <property type="evidence" value="ECO:0007669"/>
    <property type="project" value="UniProtKB-SubCell"/>
</dbReference>
<organism evidence="14 15">
    <name type="scientific">Leptobrachium leishanense</name>
    <name type="common">Leishan spiny toad</name>
    <dbReference type="NCBI Taxonomy" id="445787"/>
    <lineage>
        <taxon>Eukaryota</taxon>
        <taxon>Metazoa</taxon>
        <taxon>Chordata</taxon>
        <taxon>Craniata</taxon>
        <taxon>Vertebrata</taxon>
        <taxon>Euteleostomi</taxon>
        <taxon>Amphibia</taxon>
        <taxon>Batrachia</taxon>
        <taxon>Anura</taxon>
        <taxon>Pelobatoidea</taxon>
        <taxon>Megophryidae</taxon>
        <taxon>Leptobrachium</taxon>
    </lineage>
</organism>
<reference evidence="14" key="2">
    <citation type="submission" date="2025-09" db="UniProtKB">
        <authorList>
            <consortium name="Ensembl"/>
        </authorList>
    </citation>
    <scope>IDENTIFICATION</scope>
</reference>
<dbReference type="GO" id="GO:0016605">
    <property type="term" value="C:PML body"/>
    <property type="evidence" value="ECO:0007669"/>
    <property type="project" value="UniProtKB-SubCell"/>
</dbReference>
<dbReference type="InterPro" id="IPR019167">
    <property type="entry name" value="PAT1_dom"/>
</dbReference>
<dbReference type="OrthoDB" id="74835at2759"/>
<feature type="domain" description="mRNA decay factor PAT1" evidence="13">
    <location>
        <begin position="494"/>
        <end position="640"/>
    </location>
</feature>
<sequence>MEPVDFILFKKKPEALPVELAEILRLDSVLSSECALSPTTLETPVDQGGAREETFSHLHKRPGGLSLDDGDGYPDLEEDEEIDQFNDDTFGAGAVDDDWREVHERLAELEEKLPSSDIFGHSIGSHTLDPLGEQQEELEHSLSQLVKESEEPALPKGSRTQLSSGLNSYIWDSASTLRPIRGPLLTDDMSPLSIMQEFGLAPLPPPNHDDCERDASERALPRRSTSPVIGSPPVLAVPIGTPPKHGVGPGFSLQQVLCPNPIHIRASSSPFSSHPSNPALLRHPFPSALSPLQRAQLLGGAQSVSGRLSPSQFARATGLHAASLNSVAPNLLQGHVGQMVAAGGTGFRPFFGVHPPAAPGAHLNNLRPQTPFRPDTTHLHPQHRRLLHQRQQNRNQHRGVNGSGERTCRPSHSDSRQRDPYAGLMLQREKEWVCRIQLLQLQSTDPYHDDFYYQNYFEKLDKLSASQDKPSEGPKKERTKLITPQVAKLEHAYKPVQFEGSLGKLTVSSVNNPRKMIDAVATLRSDEDENREKQVRDKRRQTLVIIEKVFSVVLQLEDYERQFALTCEDEERKALNEERKQRLQKLSDILRGREGGEKAAEEQFVQIMCIRKGKRMMARILPLLSVQSAASLLCTIAHNLPFLIKKDVQDQTLPYLAGPCALLLNQLPTPSIMSVLQSLCGSGINPPQQHLSSVLQNKFGLTLLYQIFDRAEELINSQDSTVFSQTQWTSLIAQINHCILQIPSTSLVQALCSPGAALVHFSRYLDTQNLSQLQSKFRGPMSLYVPRLSH</sequence>
<dbReference type="GO" id="GO:0033962">
    <property type="term" value="P:P-body assembly"/>
    <property type="evidence" value="ECO:0007669"/>
    <property type="project" value="TreeGrafter"/>
</dbReference>
<feature type="region of interest" description="Disordered" evidence="12">
    <location>
        <begin position="211"/>
        <end position="234"/>
    </location>
</feature>
<comment type="similarity">
    <text evidence="4">Belongs to the PAT1 family.</text>
</comment>
<dbReference type="GO" id="GO:0000290">
    <property type="term" value="P:deadenylation-dependent decapping of nuclear-transcribed mRNA"/>
    <property type="evidence" value="ECO:0007669"/>
    <property type="project" value="InterPro"/>
</dbReference>
<dbReference type="GO" id="GO:0000932">
    <property type="term" value="C:P-body"/>
    <property type="evidence" value="ECO:0007669"/>
    <property type="project" value="UniProtKB-SubCell"/>
</dbReference>
<evidence type="ECO:0000256" key="4">
    <source>
        <dbReference type="ARBA" id="ARBA00009138"/>
    </source>
</evidence>
<evidence type="ECO:0000256" key="11">
    <source>
        <dbReference type="ARBA" id="ARBA00042386"/>
    </source>
</evidence>
<evidence type="ECO:0000259" key="13">
    <source>
        <dbReference type="Pfam" id="PF09770"/>
    </source>
</evidence>
<keyword evidence="15" id="KW-1185">Reference proteome</keyword>
<feature type="region of interest" description="Disordered" evidence="12">
    <location>
        <begin position="359"/>
        <end position="420"/>
    </location>
</feature>
<keyword evidence="8" id="KW-0539">Nucleus</keyword>
<evidence type="ECO:0000256" key="8">
    <source>
        <dbReference type="ARBA" id="ARBA00023242"/>
    </source>
</evidence>
<keyword evidence="5" id="KW-0963">Cytoplasm</keyword>
<evidence type="ECO:0000256" key="2">
    <source>
        <dbReference type="ARBA" id="ARBA00004322"/>
    </source>
</evidence>
<dbReference type="Ensembl" id="ENSLLET00000035247.1">
    <property type="protein sequence ID" value="ENSLLEP00000033957.1"/>
    <property type="gene ID" value="ENSLLEG00000021341.1"/>
</dbReference>
<feature type="compositionally biased region" description="Basic and acidic residues" evidence="12">
    <location>
        <begin position="406"/>
        <end position="419"/>
    </location>
</feature>
<evidence type="ECO:0000256" key="1">
    <source>
        <dbReference type="ARBA" id="ARBA00004201"/>
    </source>
</evidence>
<evidence type="ECO:0000313" key="15">
    <source>
        <dbReference type="Proteomes" id="UP000694569"/>
    </source>
</evidence>
<evidence type="ECO:0000256" key="12">
    <source>
        <dbReference type="SAM" id="MobiDB-lite"/>
    </source>
</evidence>